<keyword evidence="9" id="KW-0807">Transducer</keyword>
<dbReference type="InterPro" id="IPR017452">
    <property type="entry name" value="GPCR_Rhodpsn_7TM"/>
</dbReference>
<accession>A0A7E4UNS3</accession>
<feature type="region of interest" description="Disordered" evidence="10">
    <location>
        <begin position="356"/>
        <end position="415"/>
    </location>
</feature>
<feature type="transmembrane region" description="Helical" evidence="11">
    <location>
        <begin position="266"/>
        <end position="286"/>
    </location>
</feature>
<evidence type="ECO:0000256" key="8">
    <source>
        <dbReference type="ARBA" id="ARBA00023180"/>
    </source>
</evidence>
<feature type="transmembrane region" description="Helical" evidence="11">
    <location>
        <begin position="126"/>
        <end position="144"/>
    </location>
</feature>
<feature type="transmembrane region" description="Helical" evidence="11">
    <location>
        <begin position="84"/>
        <end position="111"/>
    </location>
</feature>
<dbReference type="GO" id="GO:0004930">
    <property type="term" value="F:G protein-coupled receptor activity"/>
    <property type="evidence" value="ECO:0007669"/>
    <property type="project" value="UniProtKB-KW"/>
</dbReference>
<keyword evidence="8" id="KW-0325">Glycoprotein</keyword>
<evidence type="ECO:0000256" key="9">
    <source>
        <dbReference type="ARBA" id="ARBA00023224"/>
    </source>
</evidence>
<feature type="transmembrane region" description="Helical" evidence="11">
    <location>
        <begin position="216"/>
        <end position="235"/>
    </location>
</feature>
<evidence type="ECO:0000313" key="13">
    <source>
        <dbReference type="Proteomes" id="UP000492821"/>
    </source>
</evidence>
<dbReference type="GO" id="GO:0005886">
    <property type="term" value="C:plasma membrane"/>
    <property type="evidence" value="ECO:0007669"/>
    <property type="project" value="UniProtKB-SubCell"/>
</dbReference>
<proteinExistence type="predicted"/>
<evidence type="ECO:0000256" key="10">
    <source>
        <dbReference type="SAM" id="MobiDB-lite"/>
    </source>
</evidence>
<evidence type="ECO:0000256" key="5">
    <source>
        <dbReference type="ARBA" id="ARBA00023040"/>
    </source>
</evidence>
<feature type="transmembrane region" description="Helical" evidence="11">
    <location>
        <begin position="48"/>
        <end position="72"/>
    </location>
</feature>
<dbReference type="PROSITE" id="PS50262">
    <property type="entry name" value="G_PROTEIN_RECEP_F1_2"/>
    <property type="match status" value="1"/>
</dbReference>
<evidence type="ECO:0000256" key="7">
    <source>
        <dbReference type="ARBA" id="ARBA00023170"/>
    </source>
</evidence>
<organism evidence="13 14">
    <name type="scientific">Panagrellus redivivus</name>
    <name type="common">Microworm</name>
    <dbReference type="NCBI Taxonomy" id="6233"/>
    <lineage>
        <taxon>Eukaryota</taxon>
        <taxon>Metazoa</taxon>
        <taxon>Ecdysozoa</taxon>
        <taxon>Nematoda</taxon>
        <taxon>Chromadorea</taxon>
        <taxon>Rhabditida</taxon>
        <taxon>Tylenchina</taxon>
        <taxon>Panagrolaimomorpha</taxon>
        <taxon>Panagrolaimoidea</taxon>
        <taxon>Panagrolaimidae</taxon>
        <taxon>Panagrellus</taxon>
    </lineage>
</organism>
<dbReference type="AlphaFoldDB" id="A0A7E4UNS3"/>
<keyword evidence="5" id="KW-0297">G-protein coupled receptor</keyword>
<dbReference type="CDD" id="cd00637">
    <property type="entry name" value="7tm_classA_rhodopsin-like"/>
    <property type="match status" value="1"/>
</dbReference>
<evidence type="ECO:0000256" key="3">
    <source>
        <dbReference type="ARBA" id="ARBA00022692"/>
    </source>
</evidence>
<evidence type="ECO:0000256" key="2">
    <source>
        <dbReference type="ARBA" id="ARBA00022475"/>
    </source>
</evidence>
<keyword evidence="13" id="KW-1185">Reference proteome</keyword>
<feature type="transmembrane region" description="Helical" evidence="11">
    <location>
        <begin position="165"/>
        <end position="188"/>
    </location>
</feature>
<reference evidence="14" key="2">
    <citation type="submission" date="2020-10" db="UniProtKB">
        <authorList>
            <consortium name="WormBaseParasite"/>
        </authorList>
    </citation>
    <scope>IDENTIFICATION</scope>
</reference>
<keyword evidence="4 11" id="KW-1133">Transmembrane helix</keyword>
<protein>
    <submittedName>
        <fullName evidence="14">G_PROTEIN_RECEP_F1_2 domain-containing protein</fullName>
    </submittedName>
</protein>
<name>A0A7E4UNS3_PANRE</name>
<dbReference type="Gene3D" id="1.20.1070.10">
    <property type="entry name" value="Rhodopsin 7-helix transmembrane proteins"/>
    <property type="match status" value="1"/>
</dbReference>
<evidence type="ECO:0000256" key="1">
    <source>
        <dbReference type="ARBA" id="ARBA00004651"/>
    </source>
</evidence>
<dbReference type="PANTHER" id="PTHR24246:SF27">
    <property type="entry name" value="ADENOSINE RECEPTOR, ISOFORM A"/>
    <property type="match status" value="1"/>
</dbReference>
<keyword evidence="6 11" id="KW-0472">Membrane</keyword>
<feature type="domain" description="G-protein coupled receptors family 1 profile" evidence="12">
    <location>
        <begin position="63"/>
        <end position="325"/>
    </location>
</feature>
<sequence>MDHLNSTSPPGRSPITACFVNITAAEKAELILLQEKLQHRASAVFKLYYGYLVIPFAVIALILNIIFVMAVCSAIKKHRVSRKCYVLIINRAVGDIIATVAAMVTVTYVLVKVEPNRDLVQVMDTFFIASFWSALISYTALSSLKLYAVARPFNYRKTVTMKRCLYLVVISWVFFAFVLVYTLGITALTKIPALQAWSGCRLETCLRTMYRTRNTFMTFIYFFTIICFIGTVFFVHRARKFVSSFHQKDSTARPRILRNRFPMWKLALNVGTFAIFHIFYVIWALGLLTITDLCFFQRNYPAMMRLLGLVRLSLLTRMLLDPILSFVTDFQIKRSMLSLFNINATVQPFDSRKQFAMSTSETNSSDNASGTPAGADKTKTTTISEGTTIRRKNSASKESESGEPPVSVDKSNDAD</sequence>
<feature type="compositionally biased region" description="Polar residues" evidence="10">
    <location>
        <begin position="356"/>
        <end position="370"/>
    </location>
</feature>
<evidence type="ECO:0000313" key="14">
    <source>
        <dbReference type="WBParaSite" id="Pan_g10702.t1"/>
    </source>
</evidence>
<reference evidence="13" key="1">
    <citation type="journal article" date="2013" name="Genetics">
        <title>The draft genome and transcriptome of Panagrellus redivivus are shaped by the harsh demands of a free-living lifestyle.</title>
        <authorList>
            <person name="Srinivasan J."/>
            <person name="Dillman A.R."/>
            <person name="Macchietto M.G."/>
            <person name="Heikkinen L."/>
            <person name="Lakso M."/>
            <person name="Fracchia K.M."/>
            <person name="Antoshechkin I."/>
            <person name="Mortazavi A."/>
            <person name="Wong G."/>
            <person name="Sternberg P.W."/>
        </authorList>
    </citation>
    <scope>NUCLEOTIDE SEQUENCE [LARGE SCALE GENOMIC DNA]</scope>
    <source>
        <strain evidence="13">MT8872</strain>
    </source>
</reference>
<evidence type="ECO:0000256" key="11">
    <source>
        <dbReference type="SAM" id="Phobius"/>
    </source>
</evidence>
<comment type="subcellular location">
    <subcellularLocation>
        <location evidence="1">Cell membrane</location>
        <topology evidence="1">Multi-pass membrane protein</topology>
    </subcellularLocation>
</comment>
<evidence type="ECO:0000256" key="6">
    <source>
        <dbReference type="ARBA" id="ARBA00023136"/>
    </source>
</evidence>
<keyword evidence="2" id="KW-1003">Cell membrane</keyword>
<evidence type="ECO:0000256" key="4">
    <source>
        <dbReference type="ARBA" id="ARBA00022989"/>
    </source>
</evidence>
<dbReference type="WBParaSite" id="Pan_g10702.t1">
    <property type="protein sequence ID" value="Pan_g10702.t1"/>
    <property type="gene ID" value="Pan_g10702"/>
</dbReference>
<dbReference type="PANTHER" id="PTHR24246">
    <property type="entry name" value="OLFACTORY RECEPTOR AND ADENOSINE RECEPTOR"/>
    <property type="match status" value="1"/>
</dbReference>
<dbReference type="SUPFAM" id="SSF81321">
    <property type="entry name" value="Family A G protein-coupled receptor-like"/>
    <property type="match status" value="1"/>
</dbReference>
<keyword evidence="3 11" id="KW-0812">Transmembrane</keyword>
<dbReference type="Proteomes" id="UP000492821">
    <property type="component" value="Unassembled WGS sequence"/>
</dbReference>
<evidence type="ECO:0000259" key="12">
    <source>
        <dbReference type="PROSITE" id="PS50262"/>
    </source>
</evidence>
<keyword evidence="7" id="KW-0675">Receptor</keyword>